<dbReference type="EMBL" id="AB477967">
    <property type="protein sequence ID" value="BAO96261.1"/>
    <property type="molecule type" value="Genomic_DNA"/>
</dbReference>
<accession>A0A060PPY3</accession>
<evidence type="ECO:0000313" key="1">
    <source>
        <dbReference type="EMBL" id="BAO96261.1"/>
    </source>
</evidence>
<organism evidence="1">
    <name type="scientific">Staphylococcus haemolyticus</name>
    <dbReference type="NCBI Taxonomy" id="1283"/>
    <lineage>
        <taxon>Bacteria</taxon>
        <taxon>Bacillati</taxon>
        <taxon>Bacillota</taxon>
        <taxon>Bacilli</taxon>
        <taxon>Bacillales</taxon>
        <taxon>Staphylococcaceae</taxon>
        <taxon>Staphylococcus</taxon>
    </lineage>
</organism>
<reference evidence="1" key="1">
    <citation type="submission" date="2009-01" db="EMBL/GenBank/DDBJ databases">
        <title>Hot accumulation and evolution of cassette chromosome in Staphylococcus haemolyticus.</title>
        <authorList>
            <person name="Han X."/>
            <person name="Ito T."/>
            <person name="Watanabe S."/>
            <person name="Hoshi S."/>
            <person name="Hiramatsu K."/>
        </authorList>
    </citation>
    <scope>NUCLEOTIDE SEQUENCE</scope>
    <source>
        <strain evidence="1">SH480</strain>
    </source>
</reference>
<proteinExistence type="predicted"/>
<protein>
    <submittedName>
        <fullName evidence="1">Uncharacterized protein</fullName>
    </submittedName>
</protein>
<sequence>MNNLFCENKIFMGVFLLDKIRIKEEFNMLKKEKYVNECFKRKGNSKLITFKYLLPFKIPINEFENIDFINEENTFMIFNHLEDNVLENDNIKRDRKTYVEITSIIKHNQFKKLKSNSTSRESKKSNSLTKIFNKQFNCLNNLIKIISVKYQYHNIYQLSLGDILSIPYYIIYTIDGNIKEMSIFMIDMPGKIEEDQYSSIKKSDLLNIKKNYNIFNNHPSNIYVLAMRKGERSFYKSDYNLAIVQIQTALEVFITNFLERYYKLDENLSDEEIKKKLGCGYANVVNDHLLKTIDNLDLDNSNEIKNCVKKYMKDYYGMRNKIVHTGATYKKEDAIEFKEIVADIIRLITFSMKNKSDSDFSKEFNIYNIINKKIDINEIKDKYK</sequence>
<dbReference type="AlphaFoldDB" id="A0A060PPY3"/>
<name>A0A060PPY3_STAHA</name>